<evidence type="ECO:0000256" key="1">
    <source>
        <dbReference type="ARBA" id="ARBA00005495"/>
    </source>
</evidence>
<evidence type="ECO:0000313" key="8">
    <source>
        <dbReference type="Proteomes" id="UP001270362"/>
    </source>
</evidence>
<feature type="compositionally biased region" description="Basic and acidic residues" evidence="5">
    <location>
        <begin position="189"/>
        <end position="203"/>
    </location>
</feature>
<feature type="region of interest" description="Disordered" evidence="5">
    <location>
        <begin position="171"/>
        <end position="214"/>
    </location>
</feature>
<evidence type="ECO:0000259" key="6">
    <source>
        <dbReference type="PROSITE" id="PS51891"/>
    </source>
</evidence>
<name>A0AAE0XLH7_9PEZI</name>
<evidence type="ECO:0000256" key="3">
    <source>
        <dbReference type="ARBA" id="ARBA00022833"/>
    </source>
</evidence>
<dbReference type="Pfam" id="PF04828">
    <property type="entry name" value="GFA"/>
    <property type="match status" value="1"/>
</dbReference>
<comment type="caution">
    <text evidence="7">The sequence shown here is derived from an EMBL/GenBank/DDBJ whole genome shotgun (WGS) entry which is preliminary data.</text>
</comment>
<dbReference type="GO" id="GO:0046872">
    <property type="term" value="F:metal ion binding"/>
    <property type="evidence" value="ECO:0007669"/>
    <property type="project" value="UniProtKB-KW"/>
</dbReference>
<keyword evidence="4" id="KW-0456">Lyase</keyword>
<feature type="region of interest" description="Disordered" evidence="5">
    <location>
        <begin position="232"/>
        <end position="263"/>
    </location>
</feature>
<keyword evidence="8" id="KW-1185">Reference proteome</keyword>
<dbReference type="InterPro" id="IPR006913">
    <property type="entry name" value="CENP-V/GFA"/>
</dbReference>
<dbReference type="PANTHER" id="PTHR33337">
    <property type="entry name" value="GFA DOMAIN-CONTAINING PROTEIN"/>
    <property type="match status" value="1"/>
</dbReference>
<evidence type="ECO:0000256" key="2">
    <source>
        <dbReference type="ARBA" id="ARBA00022723"/>
    </source>
</evidence>
<dbReference type="AlphaFoldDB" id="A0AAE0XLH7"/>
<dbReference type="SUPFAM" id="SSF51316">
    <property type="entry name" value="Mss4-like"/>
    <property type="match status" value="2"/>
</dbReference>
<evidence type="ECO:0000313" key="7">
    <source>
        <dbReference type="EMBL" id="KAK3695627.1"/>
    </source>
</evidence>
<dbReference type="GO" id="GO:0016846">
    <property type="term" value="F:carbon-sulfur lyase activity"/>
    <property type="evidence" value="ECO:0007669"/>
    <property type="project" value="InterPro"/>
</dbReference>
<evidence type="ECO:0000256" key="5">
    <source>
        <dbReference type="SAM" id="MobiDB-lite"/>
    </source>
</evidence>
<keyword evidence="3" id="KW-0862">Zinc</keyword>
<dbReference type="Gene3D" id="3.90.1590.10">
    <property type="entry name" value="glutathione-dependent formaldehyde- activating enzyme (gfa)"/>
    <property type="match status" value="2"/>
</dbReference>
<sequence length="428" mass="46246">MTEASGKRGIVTISSCLCGAARQTLACRAASSDRSNDDENGKEDTDWEDIALCHCDICRQVTGQLFTSYIPIRSSHSPGNSKPVSPSLDGLVEYSPATAPSSKWYFCANCGCHIFRCSTPGSGNGDELQWEVATGIIIDSPDLEEKGYPQAKKETPWRHMHVEDTLDGGLSVWLPSSHAQQSKPHPDHRHGITDNANKAKDNKPPIPPPHPDAEDLLPASCHCGTITFHISRPNPSSALPRSSFPDLSHPYTQTPQSTVSNPSDEKWWLCEAGRYRAGTCACRSCRLASGFEIQSWAFIPRCNVHLSVSPAAAAVDGTTYPPPYLATYESSPRTLRTFCPTCGATLSWHSTDQDRRAGGLLDISVGLLRAPSGSRAETWLSWWTGRVSFAEDAGLQRTGAAAGWARRLVEALEAGLREGGKEGEGAGN</sequence>
<accession>A0AAE0XLH7</accession>
<organism evidence="7 8">
    <name type="scientific">Podospora appendiculata</name>
    <dbReference type="NCBI Taxonomy" id="314037"/>
    <lineage>
        <taxon>Eukaryota</taxon>
        <taxon>Fungi</taxon>
        <taxon>Dikarya</taxon>
        <taxon>Ascomycota</taxon>
        <taxon>Pezizomycotina</taxon>
        <taxon>Sordariomycetes</taxon>
        <taxon>Sordariomycetidae</taxon>
        <taxon>Sordariales</taxon>
        <taxon>Podosporaceae</taxon>
        <taxon>Podospora</taxon>
    </lineage>
</organism>
<dbReference type="EMBL" id="JAULSO010000001">
    <property type="protein sequence ID" value="KAK3695627.1"/>
    <property type="molecule type" value="Genomic_DNA"/>
</dbReference>
<reference evidence="7" key="2">
    <citation type="submission" date="2023-06" db="EMBL/GenBank/DDBJ databases">
        <authorList>
            <consortium name="Lawrence Berkeley National Laboratory"/>
            <person name="Haridas S."/>
            <person name="Hensen N."/>
            <person name="Bonometti L."/>
            <person name="Westerberg I."/>
            <person name="Brannstrom I.O."/>
            <person name="Guillou S."/>
            <person name="Cros-Aarteil S."/>
            <person name="Calhoun S."/>
            <person name="Kuo A."/>
            <person name="Mondo S."/>
            <person name="Pangilinan J."/>
            <person name="Riley R."/>
            <person name="Labutti K."/>
            <person name="Andreopoulos B."/>
            <person name="Lipzen A."/>
            <person name="Chen C."/>
            <person name="Yanf M."/>
            <person name="Daum C."/>
            <person name="Ng V."/>
            <person name="Clum A."/>
            <person name="Steindorff A."/>
            <person name="Ohm R."/>
            <person name="Martin F."/>
            <person name="Silar P."/>
            <person name="Natvig D."/>
            <person name="Lalanne C."/>
            <person name="Gautier V."/>
            <person name="Ament-Velasquez S.L."/>
            <person name="Kruys A."/>
            <person name="Hutchinson M.I."/>
            <person name="Powell A.J."/>
            <person name="Barry K."/>
            <person name="Miller A.N."/>
            <person name="Grigoriev I.V."/>
            <person name="Debuchy R."/>
            <person name="Gladieux P."/>
            <person name="Thoren M.H."/>
            <person name="Johannesson H."/>
        </authorList>
    </citation>
    <scope>NUCLEOTIDE SEQUENCE</scope>
    <source>
        <strain evidence="7">CBS 314.62</strain>
    </source>
</reference>
<feature type="domain" description="CENP-V/GFA" evidence="6">
    <location>
        <begin position="7"/>
        <end position="158"/>
    </location>
</feature>
<gene>
    <name evidence="7" type="ORF">B0T22DRAFT_370390</name>
</gene>
<dbReference type="InterPro" id="IPR011057">
    <property type="entry name" value="Mss4-like_sf"/>
</dbReference>
<evidence type="ECO:0000256" key="4">
    <source>
        <dbReference type="ARBA" id="ARBA00023239"/>
    </source>
</evidence>
<dbReference type="PROSITE" id="PS51891">
    <property type="entry name" value="CENP_V_GFA"/>
    <property type="match status" value="1"/>
</dbReference>
<reference evidence="7" key="1">
    <citation type="journal article" date="2023" name="Mol. Phylogenet. Evol.">
        <title>Genome-scale phylogeny and comparative genomics of the fungal order Sordariales.</title>
        <authorList>
            <person name="Hensen N."/>
            <person name="Bonometti L."/>
            <person name="Westerberg I."/>
            <person name="Brannstrom I.O."/>
            <person name="Guillou S."/>
            <person name="Cros-Aarteil S."/>
            <person name="Calhoun S."/>
            <person name="Haridas S."/>
            <person name="Kuo A."/>
            <person name="Mondo S."/>
            <person name="Pangilinan J."/>
            <person name="Riley R."/>
            <person name="LaButti K."/>
            <person name="Andreopoulos B."/>
            <person name="Lipzen A."/>
            <person name="Chen C."/>
            <person name="Yan M."/>
            <person name="Daum C."/>
            <person name="Ng V."/>
            <person name="Clum A."/>
            <person name="Steindorff A."/>
            <person name="Ohm R.A."/>
            <person name="Martin F."/>
            <person name="Silar P."/>
            <person name="Natvig D.O."/>
            <person name="Lalanne C."/>
            <person name="Gautier V."/>
            <person name="Ament-Velasquez S.L."/>
            <person name="Kruys A."/>
            <person name="Hutchinson M.I."/>
            <person name="Powell A.J."/>
            <person name="Barry K."/>
            <person name="Miller A.N."/>
            <person name="Grigoriev I.V."/>
            <person name="Debuchy R."/>
            <person name="Gladieux P."/>
            <person name="Hiltunen Thoren M."/>
            <person name="Johannesson H."/>
        </authorList>
    </citation>
    <scope>NUCLEOTIDE SEQUENCE</scope>
    <source>
        <strain evidence="7">CBS 314.62</strain>
    </source>
</reference>
<dbReference type="Proteomes" id="UP001270362">
    <property type="component" value="Unassembled WGS sequence"/>
</dbReference>
<comment type="similarity">
    <text evidence="1">Belongs to the Gfa family.</text>
</comment>
<feature type="compositionally biased region" description="Polar residues" evidence="5">
    <location>
        <begin position="250"/>
        <end position="262"/>
    </location>
</feature>
<keyword evidence="2" id="KW-0479">Metal-binding</keyword>
<dbReference type="PANTHER" id="PTHR33337:SF32">
    <property type="entry name" value="DUF636 DOMAIN PROTEIN (AFU_ORTHOLOGUE AFUA_7G04120)"/>
    <property type="match status" value="1"/>
</dbReference>
<protein>
    <submittedName>
        <fullName evidence="7">Mss4-like protein</fullName>
    </submittedName>
</protein>
<proteinExistence type="inferred from homology"/>